<organism evidence="3 4">
    <name type="scientific">Colletotrichum siamense</name>
    <name type="common">Anthracnose fungus</name>
    <dbReference type="NCBI Taxonomy" id="690259"/>
    <lineage>
        <taxon>Eukaryota</taxon>
        <taxon>Fungi</taxon>
        <taxon>Dikarya</taxon>
        <taxon>Ascomycota</taxon>
        <taxon>Pezizomycotina</taxon>
        <taxon>Sordariomycetes</taxon>
        <taxon>Hypocreomycetidae</taxon>
        <taxon>Glomerellales</taxon>
        <taxon>Glomerellaceae</taxon>
        <taxon>Colletotrichum</taxon>
        <taxon>Colletotrichum gloeosporioides species complex</taxon>
    </lineage>
</organism>
<keyword evidence="2" id="KW-0472">Membrane</keyword>
<gene>
    <name evidence="3" type="ORF">CGCSCA2_v009941</name>
</gene>
<comment type="caution">
    <text evidence="3">The sequence shown here is derived from an EMBL/GenBank/DDBJ whole genome shotgun (WGS) entry which is preliminary data.</text>
</comment>
<feature type="compositionally biased region" description="Polar residues" evidence="1">
    <location>
        <begin position="1"/>
        <end position="12"/>
    </location>
</feature>
<accession>A0A9P5ELI4</accession>
<dbReference type="EMBL" id="QPMT01000036">
    <property type="protein sequence ID" value="KAF4853127.1"/>
    <property type="molecule type" value="Genomic_DNA"/>
</dbReference>
<name>A0A9P5ELI4_COLSI</name>
<reference evidence="3" key="1">
    <citation type="submission" date="2019-06" db="EMBL/GenBank/DDBJ databases">
        <authorList>
            <person name="Gan P."/>
            <person name="Shirasu K."/>
        </authorList>
    </citation>
    <scope>NUCLEOTIDE SEQUENCE [LARGE SCALE GENOMIC DNA]</scope>
    <source>
        <strain evidence="3">CAD2</strain>
    </source>
</reference>
<feature type="region of interest" description="Disordered" evidence="1">
    <location>
        <begin position="1"/>
        <end position="20"/>
    </location>
</feature>
<feature type="transmembrane region" description="Helical" evidence="2">
    <location>
        <begin position="74"/>
        <end position="98"/>
    </location>
</feature>
<proteinExistence type="predicted"/>
<keyword evidence="2" id="KW-1133">Transmembrane helix</keyword>
<evidence type="ECO:0000256" key="1">
    <source>
        <dbReference type="SAM" id="MobiDB-lite"/>
    </source>
</evidence>
<evidence type="ECO:0000256" key="2">
    <source>
        <dbReference type="SAM" id="Phobius"/>
    </source>
</evidence>
<dbReference type="AlphaFoldDB" id="A0A9P5ELI4"/>
<protein>
    <recommendedName>
        <fullName evidence="5">Transmembrane protein</fullName>
    </recommendedName>
</protein>
<dbReference type="Proteomes" id="UP000711996">
    <property type="component" value="Unassembled WGS sequence"/>
</dbReference>
<keyword evidence="2" id="KW-0812">Transmembrane</keyword>
<feature type="transmembrane region" description="Helical" evidence="2">
    <location>
        <begin position="42"/>
        <end position="62"/>
    </location>
</feature>
<dbReference type="OrthoDB" id="4796417at2759"/>
<evidence type="ECO:0008006" key="5">
    <source>
        <dbReference type="Google" id="ProtNLM"/>
    </source>
</evidence>
<evidence type="ECO:0000313" key="3">
    <source>
        <dbReference type="EMBL" id="KAF4853127.1"/>
    </source>
</evidence>
<sequence>MADRQASLSSGATDDGDHKEVAVKKQANSKLWIKSNGKVDWHAVYTMFSALFAQGCFTYFFYRVYLAYERNGTLSWLIIALTVFGVLFTALTILRIAWGFFDDGHVFGIENLECDEGKAQ</sequence>
<evidence type="ECO:0000313" key="4">
    <source>
        <dbReference type="Proteomes" id="UP000711996"/>
    </source>
</evidence>
<keyword evidence="4" id="KW-1185">Reference proteome</keyword>